<accession>A0A543PGU6</accession>
<organism evidence="1 2">
    <name type="scientific">Blastococcus colisei</name>
    <dbReference type="NCBI Taxonomy" id="1564162"/>
    <lineage>
        <taxon>Bacteria</taxon>
        <taxon>Bacillati</taxon>
        <taxon>Actinomycetota</taxon>
        <taxon>Actinomycetes</taxon>
        <taxon>Geodermatophilales</taxon>
        <taxon>Geodermatophilaceae</taxon>
        <taxon>Blastococcus</taxon>
    </lineage>
</organism>
<comment type="caution">
    <text evidence="1">The sequence shown here is derived from an EMBL/GenBank/DDBJ whole genome shotgun (WGS) entry which is preliminary data.</text>
</comment>
<sequence length="46" mass="4759">MLGVDDVHLLDALSITLLHHLAVTGAATLVLTVRTDPVAADPTTPL</sequence>
<dbReference type="EMBL" id="VFQE01000001">
    <property type="protein sequence ID" value="TQN43274.1"/>
    <property type="molecule type" value="Genomic_DNA"/>
</dbReference>
<protein>
    <submittedName>
        <fullName evidence="1">Uncharacterized protein</fullName>
    </submittedName>
</protein>
<evidence type="ECO:0000313" key="1">
    <source>
        <dbReference type="EMBL" id="TQN43274.1"/>
    </source>
</evidence>
<gene>
    <name evidence="1" type="ORF">FHU33_2712</name>
</gene>
<keyword evidence="2" id="KW-1185">Reference proteome</keyword>
<reference evidence="1 2" key="1">
    <citation type="submission" date="2019-06" db="EMBL/GenBank/DDBJ databases">
        <title>Sequencing the genomes of 1000 actinobacteria strains.</title>
        <authorList>
            <person name="Klenk H.-P."/>
        </authorList>
    </citation>
    <scope>NUCLEOTIDE SEQUENCE [LARGE SCALE GENOMIC DNA]</scope>
    <source>
        <strain evidence="1 2">DSM 46837</strain>
    </source>
</reference>
<proteinExistence type="predicted"/>
<name>A0A543PGU6_9ACTN</name>
<dbReference type="Proteomes" id="UP000319865">
    <property type="component" value="Unassembled WGS sequence"/>
</dbReference>
<dbReference type="AlphaFoldDB" id="A0A543PGU6"/>
<evidence type="ECO:0000313" key="2">
    <source>
        <dbReference type="Proteomes" id="UP000319865"/>
    </source>
</evidence>